<dbReference type="InterPro" id="IPR011040">
    <property type="entry name" value="Sialidase"/>
</dbReference>
<sequence>MARGNNRDSLMMKIVRTILFAGLFTLFANGQDPNRKPNDVTGKFFIPPLEKVGQGALLKREFIYPLDQRPEASAHASTIVETPSGLVAAFFAGPYEKHPDVGIRVSRYQDGEWTYPVEVANGFHNDTLRYATWNPVLFLPKEGPLHLFYKEGPNPRDWWGMVKTSDDDGKTWSYARKLGENDKIGHLLGPVKNKPFQLPDGTILHPSSSERIEDGEVIWRVHFEKTDPSGNNWEVIGPINDGVAFDAIQPSILHFPDGRLMILARTRQGVLGQSWSNDNGKTWREIKAIDLPNPNSGTDAVTLKDGRHLLIYNHKLRTKANRGRDLLNLALSEDGVHWTPVMTIENEASEHGYAYPAIIQAADGLVHATYTYNRESVKYILIDPSKLGR</sequence>
<dbReference type="AlphaFoldDB" id="A0A1M6L6F6"/>
<dbReference type="Proteomes" id="UP000184543">
    <property type="component" value="Unassembled WGS sequence"/>
</dbReference>
<reference evidence="3" key="1">
    <citation type="submission" date="2016-11" db="EMBL/GenBank/DDBJ databases">
        <authorList>
            <person name="Varghese N."/>
            <person name="Submissions S."/>
        </authorList>
    </citation>
    <scope>NUCLEOTIDE SEQUENCE [LARGE SCALE GENOMIC DNA]</scope>
    <source>
        <strain evidence="3">DSM 19858</strain>
    </source>
</reference>
<organism evidence="2 3">
    <name type="scientific">Pseudozobellia thermophila</name>
    <dbReference type="NCBI Taxonomy" id="192903"/>
    <lineage>
        <taxon>Bacteria</taxon>
        <taxon>Pseudomonadati</taxon>
        <taxon>Bacteroidota</taxon>
        <taxon>Flavobacteriia</taxon>
        <taxon>Flavobacteriales</taxon>
        <taxon>Flavobacteriaceae</taxon>
        <taxon>Pseudozobellia</taxon>
    </lineage>
</organism>
<accession>A0A1M6L6F6</accession>
<dbReference type="PANTHER" id="PTHR43752">
    <property type="entry name" value="BNR/ASP-BOX REPEAT FAMILY PROTEIN"/>
    <property type="match status" value="1"/>
</dbReference>
<dbReference type="EMBL" id="FQYU01000007">
    <property type="protein sequence ID" value="SHJ66694.1"/>
    <property type="molecule type" value="Genomic_DNA"/>
</dbReference>
<dbReference type="InterPro" id="IPR036278">
    <property type="entry name" value="Sialidase_sf"/>
</dbReference>
<evidence type="ECO:0000313" key="2">
    <source>
        <dbReference type="EMBL" id="SHJ66694.1"/>
    </source>
</evidence>
<dbReference type="PANTHER" id="PTHR43752:SF2">
    <property type="entry name" value="BNR_ASP-BOX REPEAT FAMILY PROTEIN"/>
    <property type="match status" value="1"/>
</dbReference>
<feature type="domain" description="Sialidase" evidence="1">
    <location>
        <begin position="86"/>
        <end position="367"/>
    </location>
</feature>
<evidence type="ECO:0000313" key="3">
    <source>
        <dbReference type="Proteomes" id="UP000184543"/>
    </source>
</evidence>
<evidence type="ECO:0000259" key="1">
    <source>
        <dbReference type="Pfam" id="PF13088"/>
    </source>
</evidence>
<dbReference type="SUPFAM" id="SSF50939">
    <property type="entry name" value="Sialidases"/>
    <property type="match status" value="1"/>
</dbReference>
<keyword evidence="3" id="KW-1185">Reference proteome</keyword>
<proteinExistence type="predicted"/>
<dbReference type="Gene3D" id="2.120.10.10">
    <property type="match status" value="1"/>
</dbReference>
<dbReference type="CDD" id="cd15482">
    <property type="entry name" value="Sialidase_non-viral"/>
    <property type="match status" value="1"/>
</dbReference>
<protein>
    <submittedName>
        <fullName evidence="2">Predicted neuraminidase (Sialidase)</fullName>
    </submittedName>
</protein>
<dbReference type="Pfam" id="PF13088">
    <property type="entry name" value="BNR_2"/>
    <property type="match status" value="1"/>
</dbReference>
<gene>
    <name evidence="2" type="ORF">SAMN04488513_10737</name>
</gene>
<dbReference type="STRING" id="192903.SAMN04488513_10737"/>
<name>A0A1M6L6F6_9FLAO</name>